<protein>
    <submittedName>
        <fullName evidence="2">Uncharacterized protein</fullName>
    </submittedName>
</protein>
<feature type="region of interest" description="Disordered" evidence="1">
    <location>
        <begin position="33"/>
        <end position="79"/>
    </location>
</feature>
<evidence type="ECO:0000313" key="3">
    <source>
        <dbReference type="Proteomes" id="UP000826656"/>
    </source>
</evidence>
<proteinExistence type="predicted"/>
<keyword evidence="3" id="KW-1185">Reference proteome</keyword>
<comment type="caution">
    <text evidence="2">The sequence shown here is derived from an EMBL/GenBank/DDBJ whole genome shotgun (WGS) entry which is preliminary data.</text>
</comment>
<feature type="compositionally biased region" description="Polar residues" evidence="1">
    <location>
        <begin position="60"/>
        <end position="70"/>
    </location>
</feature>
<accession>A0ABQ7W9B1</accession>
<reference evidence="2 3" key="1">
    <citation type="journal article" date="2021" name="bioRxiv">
        <title>Chromosome-scale and haplotype-resolved genome assembly of a tetraploid potato cultivar.</title>
        <authorList>
            <person name="Sun H."/>
            <person name="Jiao W.-B."/>
            <person name="Krause K."/>
            <person name="Campoy J.A."/>
            <person name="Goel M."/>
            <person name="Folz-Donahue K."/>
            <person name="Kukat C."/>
            <person name="Huettel B."/>
            <person name="Schneeberger K."/>
        </authorList>
    </citation>
    <scope>NUCLEOTIDE SEQUENCE [LARGE SCALE GENOMIC DNA]</scope>
    <source>
        <strain evidence="2">SolTubOtavaFocal</strain>
        <tissue evidence="2">Leaves</tissue>
    </source>
</reference>
<name>A0ABQ7W9B1_SOLTU</name>
<evidence type="ECO:0000313" key="2">
    <source>
        <dbReference type="EMBL" id="KAH0776654.1"/>
    </source>
</evidence>
<evidence type="ECO:0000256" key="1">
    <source>
        <dbReference type="SAM" id="MobiDB-lite"/>
    </source>
</evidence>
<sequence length="100" mass="11178">MEFLNLVSKLEEKDKAITIFMLSDEQFIEVKRKEVEQGSEKQGAQAVDVAMERSNDQSKELTTINPSKAKNTPPAAEGKAAKIQRLKSCFFPLAKHGPQE</sequence>
<dbReference type="Proteomes" id="UP000826656">
    <property type="component" value="Unassembled WGS sequence"/>
</dbReference>
<feature type="compositionally biased region" description="Basic and acidic residues" evidence="1">
    <location>
        <begin position="50"/>
        <end position="59"/>
    </location>
</feature>
<organism evidence="2 3">
    <name type="scientific">Solanum tuberosum</name>
    <name type="common">Potato</name>
    <dbReference type="NCBI Taxonomy" id="4113"/>
    <lineage>
        <taxon>Eukaryota</taxon>
        <taxon>Viridiplantae</taxon>
        <taxon>Streptophyta</taxon>
        <taxon>Embryophyta</taxon>
        <taxon>Tracheophyta</taxon>
        <taxon>Spermatophyta</taxon>
        <taxon>Magnoliopsida</taxon>
        <taxon>eudicotyledons</taxon>
        <taxon>Gunneridae</taxon>
        <taxon>Pentapetalae</taxon>
        <taxon>asterids</taxon>
        <taxon>lamiids</taxon>
        <taxon>Solanales</taxon>
        <taxon>Solanaceae</taxon>
        <taxon>Solanoideae</taxon>
        <taxon>Solaneae</taxon>
        <taxon>Solanum</taxon>
    </lineage>
</organism>
<gene>
    <name evidence="2" type="ORF">KY290_008065</name>
</gene>
<dbReference type="EMBL" id="JAIVGD010000003">
    <property type="protein sequence ID" value="KAH0776654.1"/>
    <property type="molecule type" value="Genomic_DNA"/>
</dbReference>